<reference evidence="3" key="1">
    <citation type="submission" date="2020-11" db="EMBL/GenBank/DDBJ databases">
        <title>Nocardia NEAU-351.nov., a novel actinomycete isolated from the cow dung.</title>
        <authorList>
            <person name="Zhang X."/>
        </authorList>
    </citation>
    <scope>NUCLEOTIDE SEQUENCE</scope>
    <source>
        <strain evidence="3">NEAU-351</strain>
    </source>
</reference>
<protein>
    <submittedName>
        <fullName evidence="3">Uncharacterized protein</fullName>
    </submittedName>
</protein>
<keyword evidence="2" id="KW-0732">Signal</keyword>
<dbReference type="RefSeq" id="WP_196148395.1">
    <property type="nucleotide sequence ID" value="NZ_JADMLG010000002.1"/>
</dbReference>
<feature type="signal peptide" evidence="2">
    <location>
        <begin position="1"/>
        <end position="38"/>
    </location>
</feature>
<sequence>MADRVLPTGSRRSRRRATVLTLGALTTALLAGVGTAEANPGARNGHSKAGQGGDSTGAHHTDPFGYRHRDPNPLRQREHQNALREYRGGPNQPKPPNNHGDNGGASTWTGVPRADDSGWTVCRPQASWCREGR</sequence>
<dbReference type="AlphaFoldDB" id="A0A931N1W5"/>
<organism evidence="3 4">
    <name type="scientific">Nocardia bovistercoris</name>
    <dbReference type="NCBI Taxonomy" id="2785916"/>
    <lineage>
        <taxon>Bacteria</taxon>
        <taxon>Bacillati</taxon>
        <taxon>Actinomycetota</taxon>
        <taxon>Actinomycetes</taxon>
        <taxon>Mycobacteriales</taxon>
        <taxon>Nocardiaceae</taxon>
        <taxon>Nocardia</taxon>
    </lineage>
</organism>
<dbReference type="Proteomes" id="UP000655751">
    <property type="component" value="Unassembled WGS sequence"/>
</dbReference>
<comment type="caution">
    <text evidence="3">The sequence shown here is derived from an EMBL/GenBank/DDBJ whole genome shotgun (WGS) entry which is preliminary data.</text>
</comment>
<gene>
    <name evidence="3" type="ORF">IT779_07480</name>
</gene>
<accession>A0A931N1W5</accession>
<evidence type="ECO:0000313" key="4">
    <source>
        <dbReference type="Proteomes" id="UP000655751"/>
    </source>
</evidence>
<name>A0A931N1W5_9NOCA</name>
<dbReference type="EMBL" id="JADMLG010000002">
    <property type="protein sequence ID" value="MBH0776122.1"/>
    <property type="molecule type" value="Genomic_DNA"/>
</dbReference>
<evidence type="ECO:0000256" key="2">
    <source>
        <dbReference type="SAM" id="SignalP"/>
    </source>
</evidence>
<feature type="region of interest" description="Disordered" evidence="1">
    <location>
        <begin position="36"/>
        <end position="120"/>
    </location>
</feature>
<feature type="chain" id="PRO_5037658411" evidence="2">
    <location>
        <begin position="39"/>
        <end position="133"/>
    </location>
</feature>
<keyword evidence="4" id="KW-1185">Reference proteome</keyword>
<feature type="compositionally biased region" description="Basic and acidic residues" evidence="1">
    <location>
        <begin position="57"/>
        <end position="87"/>
    </location>
</feature>
<evidence type="ECO:0000313" key="3">
    <source>
        <dbReference type="EMBL" id="MBH0776122.1"/>
    </source>
</evidence>
<proteinExistence type="predicted"/>
<evidence type="ECO:0000256" key="1">
    <source>
        <dbReference type="SAM" id="MobiDB-lite"/>
    </source>
</evidence>